<protein>
    <submittedName>
        <fullName evidence="1">Uncharacterized protein</fullName>
    </submittedName>
</protein>
<evidence type="ECO:0000313" key="1">
    <source>
        <dbReference type="EMBL" id="KIO34475.1"/>
    </source>
</evidence>
<organism evidence="1 2">
    <name type="scientific">Tulasnella calospora MUT 4182</name>
    <dbReference type="NCBI Taxonomy" id="1051891"/>
    <lineage>
        <taxon>Eukaryota</taxon>
        <taxon>Fungi</taxon>
        <taxon>Dikarya</taxon>
        <taxon>Basidiomycota</taxon>
        <taxon>Agaricomycotina</taxon>
        <taxon>Agaricomycetes</taxon>
        <taxon>Cantharellales</taxon>
        <taxon>Tulasnellaceae</taxon>
        <taxon>Tulasnella</taxon>
    </lineage>
</organism>
<accession>A0A0C3QMZ2</accession>
<dbReference type="AlphaFoldDB" id="A0A0C3QMZ2"/>
<sequence length="471" mass="53719">MSAAHMLIRKGLVLRMPSFHTSLRSLSTEQLMRGCFRCHNLNVNLESPSPQYLKHLIIEFSPGTSHVENFAFFQGGIFGMTTHHDGSVHIWDLRPPQDQPENHDNPIQIGNILATHNISQNIIAIGYQSSKDPTDMSILMTATCFDEIDMRTSVHTFNINFVRKENDQYMASFTPEHLISDISAFPTPGVIAQGGLAIALLRSSVTQEVLLVVVDYDRRTDLTVATGLESSRQWDVVLSGNDILLFSEFEDEVLFAAYLDLRSTLPPSGSLYIQRPPDVSRVRSYICPQAQPMEGLHWYTVHPWDTPHWQTDDLVPVIFEASRWEPEEVADSGWRSVAGLHWISAKQVIEWLKSGKAMPQEFRQIKYLQKECVRAWIDDATMLVPSTYGRRFVWVHRSIEPDHSLPVSRLETMRLQTPWDTGIEEDDLSTQLDVPIDLTFVHRIDFDDEYGRLLVVTNPLDRGPTAHILLY</sequence>
<dbReference type="EMBL" id="KN822942">
    <property type="protein sequence ID" value="KIO34475.1"/>
    <property type="molecule type" value="Genomic_DNA"/>
</dbReference>
<proteinExistence type="predicted"/>
<keyword evidence="2" id="KW-1185">Reference proteome</keyword>
<dbReference type="Proteomes" id="UP000054248">
    <property type="component" value="Unassembled WGS sequence"/>
</dbReference>
<dbReference type="OrthoDB" id="3154618at2759"/>
<name>A0A0C3QMZ2_9AGAM</name>
<reference evidence="2" key="2">
    <citation type="submission" date="2015-01" db="EMBL/GenBank/DDBJ databases">
        <title>Evolutionary Origins and Diversification of the Mycorrhizal Mutualists.</title>
        <authorList>
            <consortium name="DOE Joint Genome Institute"/>
            <consortium name="Mycorrhizal Genomics Consortium"/>
            <person name="Kohler A."/>
            <person name="Kuo A."/>
            <person name="Nagy L.G."/>
            <person name="Floudas D."/>
            <person name="Copeland A."/>
            <person name="Barry K.W."/>
            <person name="Cichocki N."/>
            <person name="Veneault-Fourrey C."/>
            <person name="LaButti K."/>
            <person name="Lindquist E.A."/>
            <person name="Lipzen A."/>
            <person name="Lundell T."/>
            <person name="Morin E."/>
            <person name="Murat C."/>
            <person name="Riley R."/>
            <person name="Ohm R."/>
            <person name="Sun H."/>
            <person name="Tunlid A."/>
            <person name="Henrissat B."/>
            <person name="Grigoriev I.V."/>
            <person name="Hibbett D.S."/>
            <person name="Martin F."/>
        </authorList>
    </citation>
    <scope>NUCLEOTIDE SEQUENCE [LARGE SCALE GENOMIC DNA]</scope>
    <source>
        <strain evidence="2">MUT 4182</strain>
    </source>
</reference>
<evidence type="ECO:0000313" key="2">
    <source>
        <dbReference type="Proteomes" id="UP000054248"/>
    </source>
</evidence>
<gene>
    <name evidence="1" type="ORF">M407DRAFT_209615</name>
</gene>
<dbReference type="HOGENOM" id="CLU_523977_0_0_1"/>
<reference evidence="1 2" key="1">
    <citation type="submission" date="2014-04" db="EMBL/GenBank/DDBJ databases">
        <authorList>
            <consortium name="DOE Joint Genome Institute"/>
            <person name="Kuo A."/>
            <person name="Girlanda M."/>
            <person name="Perotto S."/>
            <person name="Kohler A."/>
            <person name="Nagy L.G."/>
            <person name="Floudas D."/>
            <person name="Copeland A."/>
            <person name="Barry K.W."/>
            <person name="Cichocki N."/>
            <person name="Veneault-Fourrey C."/>
            <person name="LaButti K."/>
            <person name="Lindquist E.A."/>
            <person name="Lipzen A."/>
            <person name="Lundell T."/>
            <person name="Morin E."/>
            <person name="Murat C."/>
            <person name="Sun H."/>
            <person name="Tunlid A."/>
            <person name="Henrissat B."/>
            <person name="Grigoriev I.V."/>
            <person name="Hibbett D.S."/>
            <person name="Martin F."/>
            <person name="Nordberg H.P."/>
            <person name="Cantor M.N."/>
            <person name="Hua S.X."/>
        </authorList>
    </citation>
    <scope>NUCLEOTIDE SEQUENCE [LARGE SCALE GENOMIC DNA]</scope>
    <source>
        <strain evidence="1 2">MUT 4182</strain>
    </source>
</reference>